<dbReference type="RefSeq" id="WP_013320844.1">
    <property type="nucleotide sequence ID" value="NC_014501.1"/>
</dbReference>
<dbReference type="Pfam" id="PF13548">
    <property type="entry name" value="DUF4126"/>
    <property type="match status" value="1"/>
</dbReference>
<dbReference type="STRING" id="497965.Cyan7822_0702"/>
<name>E0UAJ3_GLOV7</name>
<feature type="transmembrane region" description="Helical" evidence="1">
    <location>
        <begin position="152"/>
        <end position="181"/>
    </location>
</feature>
<feature type="transmembrane region" description="Helical" evidence="1">
    <location>
        <begin position="23"/>
        <end position="45"/>
    </location>
</feature>
<dbReference type="OrthoDB" id="288613at2"/>
<gene>
    <name evidence="3" type="ordered locus">Cyan7822_0702</name>
</gene>
<feature type="domain" description="DUF4126" evidence="2">
    <location>
        <begin position="13"/>
        <end position="183"/>
    </location>
</feature>
<dbReference type="AlphaFoldDB" id="E0UAJ3"/>
<evidence type="ECO:0000256" key="1">
    <source>
        <dbReference type="SAM" id="Phobius"/>
    </source>
</evidence>
<protein>
    <recommendedName>
        <fullName evidence="2">DUF4126 domain-containing protein</fullName>
    </recommendedName>
</protein>
<dbReference type="EMBL" id="CP002198">
    <property type="protein sequence ID" value="ADN12734.1"/>
    <property type="molecule type" value="Genomic_DNA"/>
</dbReference>
<proteinExistence type="predicted"/>
<dbReference type="eggNOG" id="ENOG5031U0Y">
    <property type="taxonomic scope" value="Bacteria"/>
</dbReference>
<keyword evidence="4" id="KW-1185">Reference proteome</keyword>
<evidence type="ECO:0000259" key="2">
    <source>
        <dbReference type="Pfam" id="PF13548"/>
    </source>
</evidence>
<sequence length="202" mass="20847">MTDIINLDSLVEILLGISLSAAAGFRVFVPLLVLSAAAVVGHLDLPTDFNWVETPQALGVFGAACLLEIAGYYIPWFDHLLDTVATPAAFIAGTVVTANVTPEMNPLVQWTLAVVAGGGTAGLTKGLMNILRVGSSATSGGLTNPILATVELIAAAGLSVLAVTLPVVAGLLVLGTIIFALQKLWKYFSIPKPSPIDKTPAT</sequence>
<accession>E0UAJ3</accession>
<keyword evidence="1" id="KW-0812">Transmembrane</keyword>
<dbReference type="InterPro" id="IPR025196">
    <property type="entry name" value="DUF4126"/>
</dbReference>
<feature type="transmembrane region" description="Helical" evidence="1">
    <location>
        <begin position="57"/>
        <end position="74"/>
    </location>
</feature>
<evidence type="ECO:0000313" key="4">
    <source>
        <dbReference type="Proteomes" id="UP000008206"/>
    </source>
</evidence>
<organism evidence="3 4">
    <name type="scientific">Gloeothece verrucosa (strain PCC 7822)</name>
    <name type="common">Cyanothece sp. (strain PCC 7822)</name>
    <dbReference type="NCBI Taxonomy" id="497965"/>
    <lineage>
        <taxon>Bacteria</taxon>
        <taxon>Bacillati</taxon>
        <taxon>Cyanobacteriota</taxon>
        <taxon>Cyanophyceae</taxon>
        <taxon>Oscillatoriophycideae</taxon>
        <taxon>Chroococcales</taxon>
        <taxon>Aphanothecaceae</taxon>
        <taxon>Gloeothece</taxon>
        <taxon>Gloeothece verrucosa</taxon>
    </lineage>
</organism>
<keyword evidence="1" id="KW-1133">Transmembrane helix</keyword>
<evidence type="ECO:0000313" key="3">
    <source>
        <dbReference type="EMBL" id="ADN12734.1"/>
    </source>
</evidence>
<dbReference type="KEGG" id="cyj:Cyan7822_0702"/>
<dbReference type="Proteomes" id="UP000008206">
    <property type="component" value="Chromosome"/>
</dbReference>
<dbReference type="HOGENOM" id="CLU_086377_1_1_3"/>
<keyword evidence="1" id="KW-0472">Membrane</keyword>
<reference evidence="4" key="1">
    <citation type="journal article" date="2011" name="MBio">
        <title>Novel metabolic attributes of the genus Cyanothece, comprising a group of unicellular nitrogen-fixing Cyanobacteria.</title>
        <authorList>
            <person name="Bandyopadhyay A."/>
            <person name="Elvitigala T."/>
            <person name="Welsh E."/>
            <person name="Stockel J."/>
            <person name="Liberton M."/>
            <person name="Min H."/>
            <person name="Sherman L.A."/>
            <person name="Pakrasi H.B."/>
        </authorList>
    </citation>
    <scope>NUCLEOTIDE SEQUENCE [LARGE SCALE GENOMIC DNA]</scope>
    <source>
        <strain evidence="4">PCC 7822</strain>
    </source>
</reference>